<sequence>MQPGFNVTQTKSIGSSPVIKISFFIPKNYITHTVEPLILYGSTLSVRMDLL</sequence>
<dbReference type="AlphaFoldDB" id="A0A382R0M9"/>
<organism evidence="1">
    <name type="scientific">marine metagenome</name>
    <dbReference type="NCBI Taxonomy" id="408172"/>
    <lineage>
        <taxon>unclassified sequences</taxon>
        <taxon>metagenomes</taxon>
        <taxon>ecological metagenomes</taxon>
    </lineage>
</organism>
<accession>A0A382R0M9</accession>
<gene>
    <name evidence="1" type="ORF">METZ01_LOCUS343005</name>
</gene>
<evidence type="ECO:0000313" key="1">
    <source>
        <dbReference type="EMBL" id="SVC90151.1"/>
    </source>
</evidence>
<reference evidence="1" key="1">
    <citation type="submission" date="2018-05" db="EMBL/GenBank/DDBJ databases">
        <authorList>
            <person name="Lanie J.A."/>
            <person name="Ng W.-L."/>
            <person name="Kazmierczak K.M."/>
            <person name="Andrzejewski T.M."/>
            <person name="Davidsen T.M."/>
            <person name="Wayne K.J."/>
            <person name="Tettelin H."/>
            <person name="Glass J.I."/>
            <person name="Rusch D."/>
            <person name="Podicherti R."/>
            <person name="Tsui H.-C.T."/>
            <person name="Winkler M.E."/>
        </authorList>
    </citation>
    <scope>NUCLEOTIDE SEQUENCE</scope>
</reference>
<dbReference type="EMBL" id="UINC01117609">
    <property type="protein sequence ID" value="SVC90151.1"/>
    <property type="molecule type" value="Genomic_DNA"/>
</dbReference>
<name>A0A382R0M9_9ZZZZ</name>
<proteinExistence type="predicted"/>
<protein>
    <submittedName>
        <fullName evidence="1">Uncharacterized protein</fullName>
    </submittedName>
</protein>